<dbReference type="GeneTree" id="ENSGT00940000169764"/>
<dbReference type="PANTHER" id="PTHR31107">
    <property type="entry name" value="APOPTOGENIC PROTEIN 1, MITOCHONDRIAL"/>
    <property type="match status" value="1"/>
</dbReference>
<feature type="transmembrane region" description="Helical" evidence="7">
    <location>
        <begin position="22"/>
        <end position="43"/>
    </location>
</feature>
<evidence type="ECO:0000256" key="5">
    <source>
        <dbReference type="ARBA" id="ARBA00023128"/>
    </source>
</evidence>
<evidence type="ECO:0000256" key="6">
    <source>
        <dbReference type="ARBA" id="ARBA00023136"/>
    </source>
</evidence>
<reference evidence="8" key="3">
    <citation type="submission" date="2025-09" db="UniProtKB">
        <authorList>
            <consortium name="Ensembl"/>
        </authorList>
    </citation>
    <scope>IDENTIFICATION</scope>
</reference>
<keyword evidence="7" id="KW-0812">Transmembrane</keyword>
<dbReference type="Proteomes" id="UP000694564">
    <property type="component" value="Chromosome 1"/>
</dbReference>
<dbReference type="InterPro" id="IPR018796">
    <property type="entry name" value="COA8"/>
</dbReference>
<comment type="subcellular location">
    <subcellularLocation>
        <location evidence="1">Mitochondrion inner membrane</location>
        <topology evidence="1">Peripheral membrane protein</topology>
        <orientation evidence="1">Matrix side</orientation>
    </subcellularLocation>
</comment>
<dbReference type="PANTHER" id="PTHR31107:SF2">
    <property type="entry name" value="CYTOCHROME C OXIDASE ASSEMBLY FACTOR 8"/>
    <property type="match status" value="1"/>
</dbReference>
<keyword evidence="9" id="KW-1185">Reference proteome</keyword>
<keyword evidence="5" id="KW-0496">Mitochondrion</keyword>
<keyword evidence="3" id="KW-0999">Mitochondrion inner membrane</keyword>
<evidence type="ECO:0000313" key="8">
    <source>
        <dbReference type="Ensembl" id="ENSSVLP00005002368.1"/>
    </source>
</evidence>
<name>A0A8D2AIL9_SCIVU</name>
<keyword evidence="4" id="KW-0809">Transit peptide</keyword>
<evidence type="ECO:0000313" key="9">
    <source>
        <dbReference type="Proteomes" id="UP000694564"/>
    </source>
</evidence>
<dbReference type="GO" id="GO:0005743">
    <property type="term" value="C:mitochondrial inner membrane"/>
    <property type="evidence" value="ECO:0007669"/>
    <property type="project" value="UniProtKB-SubCell"/>
</dbReference>
<sequence length="55" mass="7013">MADFYKEFLNKKFQKHLYYNRDWYMCNFAITFFMGMVAMERIWNRLRQKQEKTSN</sequence>
<dbReference type="OrthoDB" id="6246201at2759"/>
<dbReference type="Pfam" id="PF10231">
    <property type="entry name" value="COA8"/>
    <property type="match status" value="1"/>
</dbReference>
<protein>
    <submittedName>
        <fullName evidence="8">Uncharacterized protein</fullName>
    </submittedName>
</protein>
<keyword evidence="6 7" id="KW-0472">Membrane</keyword>
<dbReference type="Ensembl" id="ENSSVLT00005002601.1">
    <property type="protein sequence ID" value="ENSSVLP00005002368.1"/>
    <property type="gene ID" value="ENSSVLG00005001932.1"/>
</dbReference>
<comment type="similarity">
    <text evidence="2">Belongs to the COA8 family.</text>
</comment>
<keyword evidence="7" id="KW-1133">Transmembrane helix</keyword>
<reference evidence="8" key="1">
    <citation type="submission" date="2020-06" db="EMBL/GenBank/DDBJ databases">
        <authorList>
            <consortium name="Wellcome Sanger Institute Data Sharing"/>
        </authorList>
    </citation>
    <scope>NUCLEOTIDE SEQUENCE [LARGE SCALE GENOMIC DNA]</scope>
</reference>
<evidence type="ECO:0000256" key="4">
    <source>
        <dbReference type="ARBA" id="ARBA00022946"/>
    </source>
</evidence>
<evidence type="ECO:0000256" key="1">
    <source>
        <dbReference type="ARBA" id="ARBA00004443"/>
    </source>
</evidence>
<evidence type="ECO:0000256" key="2">
    <source>
        <dbReference type="ARBA" id="ARBA00005453"/>
    </source>
</evidence>
<reference evidence="8" key="2">
    <citation type="submission" date="2025-08" db="UniProtKB">
        <authorList>
            <consortium name="Ensembl"/>
        </authorList>
    </citation>
    <scope>IDENTIFICATION</scope>
</reference>
<organism evidence="8 9">
    <name type="scientific">Sciurus vulgaris</name>
    <name type="common">Eurasian red squirrel</name>
    <dbReference type="NCBI Taxonomy" id="55149"/>
    <lineage>
        <taxon>Eukaryota</taxon>
        <taxon>Metazoa</taxon>
        <taxon>Chordata</taxon>
        <taxon>Craniata</taxon>
        <taxon>Vertebrata</taxon>
        <taxon>Euteleostomi</taxon>
        <taxon>Mammalia</taxon>
        <taxon>Eutheria</taxon>
        <taxon>Euarchontoglires</taxon>
        <taxon>Glires</taxon>
        <taxon>Rodentia</taxon>
        <taxon>Sciuromorpha</taxon>
        <taxon>Sciuridae</taxon>
        <taxon>Sciurinae</taxon>
        <taxon>Sciurini</taxon>
        <taxon>Sciurus</taxon>
    </lineage>
</organism>
<accession>A0A8D2AIL9</accession>
<evidence type="ECO:0000256" key="3">
    <source>
        <dbReference type="ARBA" id="ARBA00022792"/>
    </source>
</evidence>
<evidence type="ECO:0000256" key="7">
    <source>
        <dbReference type="SAM" id="Phobius"/>
    </source>
</evidence>
<dbReference type="AlphaFoldDB" id="A0A8D2AIL9"/>
<dbReference type="GO" id="GO:0097193">
    <property type="term" value="P:intrinsic apoptotic signaling pathway"/>
    <property type="evidence" value="ECO:0007669"/>
    <property type="project" value="InterPro"/>
</dbReference>
<proteinExistence type="inferred from homology"/>